<evidence type="ECO:0008006" key="3">
    <source>
        <dbReference type="Google" id="ProtNLM"/>
    </source>
</evidence>
<gene>
    <name evidence="1" type="ORF">SAMN05444143_1283</name>
</gene>
<dbReference type="Proteomes" id="UP000182961">
    <property type="component" value="Unassembled WGS sequence"/>
</dbReference>
<dbReference type="EMBL" id="FOUT01000028">
    <property type="protein sequence ID" value="SFN58255.1"/>
    <property type="molecule type" value="Genomic_DNA"/>
</dbReference>
<dbReference type="AlphaFoldDB" id="A0A1I5A742"/>
<dbReference type="RefSeq" id="WP_024982751.1">
    <property type="nucleotide sequence ID" value="NZ_FOUT01000028.1"/>
</dbReference>
<keyword evidence="2" id="KW-1185">Reference proteome</keyword>
<reference evidence="2" key="1">
    <citation type="submission" date="2016-10" db="EMBL/GenBank/DDBJ databases">
        <authorList>
            <person name="Varghese N."/>
            <person name="Submissions S."/>
        </authorList>
    </citation>
    <scope>NUCLEOTIDE SEQUENCE [LARGE SCALE GENOMIC DNA]</scope>
    <source>
        <strain evidence="2">DSM 4002</strain>
    </source>
</reference>
<organism evidence="1 2">
    <name type="scientific">Flavobacterium succinicans</name>
    <dbReference type="NCBI Taxonomy" id="29536"/>
    <lineage>
        <taxon>Bacteria</taxon>
        <taxon>Pseudomonadati</taxon>
        <taxon>Bacteroidota</taxon>
        <taxon>Flavobacteriia</taxon>
        <taxon>Flavobacteriales</taxon>
        <taxon>Flavobacteriaceae</taxon>
        <taxon>Flavobacterium</taxon>
    </lineage>
</organism>
<evidence type="ECO:0000313" key="2">
    <source>
        <dbReference type="Proteomes" id="UP000182961"/>
    </source>
</evidence>
<proteinExistence type="predicted"/>
<protein>
    <recommendedName>
        <fullName evidence="3">DUF4145 domain-containing protein</fullName>
    </recommendedName>
</protein>
<name>A0A1I5A742_9FLAO</name>
<sequence>MSDDNSEKLDFLFEWAVWGHLNSKKDIESILLKGHLMLETALDTVLSRNNILKTENDSFYRKLTLLEKNIVTKNPERDFIIDSLRKINLVRNKLAHEILYKELDIDIENWSKDILENLKGEKFANFTKRTKIVHSFSILSFNLLRMKTTS</sequence>
<evidence type="ECO:0000313" key="1">
    <source>
        <dbReference type="EMBL" id="SFN58255.1"/>
    </source>
</evidence>
<accession>A0A1I5A742</accession>